<dbReference type="Proteomes" id="UP000242715">
    <property type="component" value="Unassembled WGS sequence"/>
</dbReference>
<evidence type="ECO:0008006" key="3">
    <source>
        <dbReference type="Google" id="ProtNLM"/>
    </source>
</evidence>
<accession>A0A2Z6MX50</accession>
<gene>
    <name evidence="1" type="ORF">TSUD_217430</name>
</gene>
<keyword evidence="2" id="KW-1185">Reference proteome</keyword>
<dbReference type="EMBL" id="DF973553">
    <property type="protein sequence ID" value="GAU34403.1"/>
    <property type="molecule type" value="Genomic_DNA"/>
</dbReference>
<name>A0A2Z6MX50_TRISU</name>
<evidence type="ECO:0000313" key="1">
    <source>
        <dbReference type="EMBL" id="GAU34403.1"/>
    </source>
</evidence>
<dbReference type="AlphaFoldDB" id="A0A2Z6MX50"/>
<sequence>MLQDPNYNEFEANVIRNSNVCIFFDGWYALKSFYRICHGAWVSLAFMNPRLLLIRLTTRWGTGVDFPAHNPPLRHLVITVDADGQFACKISRGWVDLCAVHAFAPGDKVRFSVTEPERNHVMYVSFSLKLWKGLDECLTHLSWEETMSSFCEDNVMC</sequence>
<evidence type="ECO:0000313" key="2">
    <source>
        <dbReference type="Proteomes" id="UP000242715"/>
    </source>
</evidence>
<protein>
    <recommendedName>
        <fullName evidence="3">TF-B3 domain-containing protein</fullName>
    </recommendedName>
</protein>
<reference evidence="2" key="1">
    <citation type="journal article" date="2017" name="Front. Plant Sci.">
        <title>Climate Clever Clovers: New Paradigm to Reduce the Environmental Footprint of Ruminants by Breeding Low Methanogenic Forages Utilizing Haplotype Variation.</title>
        <authorList>
            <person name="Kaur P."/>
            <person name="Appels R."/>
            <person name="Bayer P.E."/>
            <person name="Keeble-Gagnere G."/>
            <person name="Wang J."/>
            <person name="Hirakawa H."/>
            <person name="Shirasawa K."/>
            <person name="Vercoe P."/>
            <person name="Stefanova K."/>
            <person name="Durmic Z."/>
            <person name="Nichols P."/>
            <person name="Revell C."/>
            <person name="Isobe S.N."/>
            <person name="Edwards D."/>
            <person name="Erskine W."/>
        </authorList>
    </citation>
    <scope>NUCLEOTIDE SEQUENCE [LARGE SCALE GENOMIC DNA]</scope>
    <source>
        <strain evidence="2">cv. Daliak</strain>
    </source>
</reference>
<organism evidence="1 2">
    <name type="scientific">Trifolium subterraneum</name>
    <name type="common">Subterranean clover</name>
    <dbReference type="NCBI Taxonomy" id="3900"/>
    <lineage>
        <taxon>Eukaryota</taxon>
        <taxon>Viridiplantae</taxon>
        <taxon>Streptophyta</taxon>
        <taxon>Embryophyta</taxon>
        <taxon>Tracheophyta</taxon>
        <taxon>Spermatophyta</taxon>
        <taxon>Magnoliopsida</taxon>
        <taxon>eudicotyledons</taxon>
        <taxon>Gunneridae</taxon>
        <taxon>Pentapetalae</taxon>
        <taxon>rosids</taxon>
        <taxon>fabids</taxon>
        <taxon>Fabales</taxon>
        <taxon>Fabaceae</taxon>
        <taxon>Papilionoideae</taxon>
        <taxon>50 kb inversion clade</taxon>
        <taxon>NPAAA clade</taxon>
        <taxon>Hologalegina</taxon>
        <taxon>IRL clade</taxon>
        <taxon>Trifolieae</taxon>
        <taxon>Trifolium</taxon>
    </lineage>
</organism>
<proteinExistence type="predicted"/>